<evidence type="ECO:0000259" key="3">
    <source>
        <dbReference type="Pfam" id="PF03081"/>
    </source>
</evidence>
<comment type="similarity">
    <text evidence="1">Belongs to the EXO70 family.</text>
</comment>
<dbReference type="AlphaFoldDB" id="A0AAN8V3Z2"/>
<dbReference type="GO" id="GO:0000145">
    <property type="term" value="C:exocyst"/>
    <property type="evidence" value="ECO:0007669"/>
    <property type="project" value="InterPro"/>
</dbReference>
<feature type="domain" description="Exocyst complex subunit Exo70 C-terminal" evidence="3">
    <location>
        <begin position="54"/>
        <end position="144"/>
    </location>
</feature>
<sequence length="145" mass="16577">MATINEHSEILNVLFKDEGWLELNPVPEEEQTLGSSCTFWPIDCYLYSVACGLESKLKHLFGDERICKHVKKVQWHATTYKRITLGSVLSSVCTDDAEQLSANTYFAWPTGSYPMTKQCESRRLLKAKLSAFNVAFERTYKRQTG</sequence>
<dbReference type="SUPFAM" id="SSF74788">
    <property type="entry name" value="Cullin repeat-like"/>
    <property type="match status" value="1"/>
</dbReference>
<organism evidence="4 5">
    <name type="scientific">Dillenia turbinata</name>
    <dbReference type="NCBI Taxonomy" id="194707"/>
    <lineage>
        <taxon>Eukaryota</taxon>
        <taxon>Viridiplantae</taxon>
        <taxon>Streptophyta</taxon>
        <taxon>Embryophyta</taxon>
        <taxon>Tracheophyta</taxon>
        <taxon>Spermatophyta</taxon>
        <taxon>Magnoliopsida</taxon>
        <taxon>eudicotyledons</taxon>
        <taxon>Gunneridae</taxon>
        <taxon>Pentapetalae</taxon>
        <taxon>Dilleniales</taxon>
        <taxon>Dilleniaceae</taxon>
        <taxon>Dillenia</taxon>
    </lineage>
</organism>
<dbReference type="Gene3D" id="1.20.1280.170">
    <property type="entry name" value="Exocyst complex component Exo70"/>
    <property type="match status" value="1"/>
</dbReference>
<evidence type="ECO:0000313" key="4">
    <source>
        <dbReference type="EMBL" id="KAK6920998.1"/>
    </source>
</evidence>
<reference evidence="4 5" key="1">
    <citation type="submission" date="2023-12" db="EMBL/GenBank/DDBJ databases">
        <title>A high-quality genome assembly for Dillenia turbinata (Dilleniales).</title>
        <authorList>
            <person name="Chanderbali A."/>
        </authorList>
    </citation>
    <scope>NUCLEOTIDE SEQUENCE [LARGE SCALE GENOMIC DNA]</scope>
    <source>
        <strain evidence="4">LSX21</strain>
        <tissue evidence="4">Leaf</tissue>
    </source>
</reference>
<dbReference type="GO" id="GO:0006887">
    <property type="term" value="P:exocytosis"/>
    <property type="evidence" value="ECO:0007669"/>
    <property type="project" value="InterPro"/>
</dbReference>
<dbReference type="EMBL" id="JBAMMX010000020">
    <property type="protein sequence ID" value="KAK6920998.1"/>
    <property type="molecule type" value="Genomic_DNA"/>
</dbReference>
<protein>
    <submittedName>
        <fullName evidence="4">Exocyst complex subunit Exo70, C-terminal</fullName>
    </submittedName>
</protein>
<evidence type="ECO:0000313" key="5">
    <source>
        <dbReference type="Proteomes" id="UP001370490"/>
    </source>
</evidence>
<keyword evidence="2" id="KW-0813">Transport</keyword>
<evidence type="ECO:0000256" key="2">
    <source>
        <dbReference type="ARBA" id="ARBA00022448"/>
    </source>
</evidence>
<dbReference type="Pfam" id="PF03081">
    <property type="entry name" value="Exo70_C"/>
    <property type="match status" value="1"/>
</dbReference>
<dbReference type="InterPro" id="IPR046364">
    <property type="entry name" value="Exo70_C"/>
</dbReference>
<keyword evidence="5" id="KW-1185">Reference proteome</keyword>
<evidence type="ECO:0000256" key="1">
    <source>
        <dbReference type="ARBA" id="ARBA00006756"/>
    </source>
</evidence>
<dbReference type="GO" id="GO:0005546">
    <property type="term" value="F:phosphatidylinositol-4,5-bisphosphate binding"/>
    <property type="evidence" value="ECO:0007669"/>
    <property type="project" value="InterPro"/>
</dbReference>
<accession>A0AAN8V3Z2</accession>
<dbReference type="InterPro" id="IPR016159">
    <property type="entry name" value="Cullin_repeat-like_dom_sf"/>
</dbReference>
<gene>
    <name evidence="4" type="ORF">RJ641_014676</name>
</gene>
<dbReference type="Proteomes" id="UP001370490">
    <property type="component" value="Unassembled WGS sequence"/>
</dbReference>
<comment type="caution">
    <text evidence="4">The sequence shown here is derived from an EMBL/GenBank/DDBJ whole genome shotgun (WGS) entry which is preliminary data.</text>
</comment>
<proteinExistence type="inferred from homology"/>
<name>A0AAN8V3Z2_9MAGN</name>